<accession>A0ABU1FSC8</accession>
<gene>
    <name evidence="2" type="ORF">RH857_05370</name>
</gene>
<reference evidence="3" key="1">
    <citation type="submission" date="2023-07" db="EMBL/GenBank/DDBJ databases">
        <title>Description of three actinobacteria isolated from air of manufacturing shop in a pharmaceutical factory.</title>
        <authorList>
            <person name="Zhang D.-F."/>
        </authorList>
    </citation>
    <scope>NUCLEOTIDE SEQUENCE [LARGE SCALE GENOMIC DNA]</scope>
    <source>
        <strain evidence="3">CCTCC AB 207010</strain>
    </source>
</reference>
<comment type="caution">
    <text evidence="2">The sequence shown here is derived from an EMBL/GenBank/DDBJ whole genome shotgun (WGS) entry which is preliminary data.</text>
</comment>
<protein>
    <submittedName>
        <fullName evidence="2">Uncharacterized protein</fullName>
    </submittedName>
</protein>
<feature type="compositionally biased region" description="Low complexity" evidence="1">
    <location>
        <begin position="15"/>
        <end position="26"/>
    </location>
</feature>
<feature type="region of interest" description="Disordered" evidence="1">
    <location>
        <begin position="15"/>
        <end position="94"/>
    </location>
</feature>
<evidence type="ECO:0000256" key="1">
    <source>
        <dbReference type="SAM" id="MobiDB-lite"/>
    </source>
</evidence>
<dbReference type="EMBL" id="JAVKGT010000010">
    <property type="protein sequence ID" value="MDR5711564.1"/>
    <property type="molecule type" value="Genomic_DNA"/>
</dbReference>
<evidence type="ECO:0000313" key="2">
    <source>
        <dbReference type="EMBL" id="MDR5711564.1"/>
    </source>
</evidence>
<sequence length="127" mass="12367">MPAVKVRGAGVVRVGEGAGAEDVGAEVGDGEEDGEGAAVRVGVGETEGEGAGDAEPGASVRTPAEGEGVTDCDEKVSEGAGEPTWAAAGGAAPKRSDAVSAKEAAAPMTACRAGVFFMGVPVIRARR</sequence>
<organism evidence="2 3">
    <name type="scientific">Nesterenkonia flava</name>
    <dbReference type="NCBI Taxonomy" id="469799"/>
    <lineage>
        <taxon>Bacteria</taxon>
        <taxon>Bacillati</taxon>
        <taxon>Actinomycetota</taxon>
        <taxon>Actinomycetes</taxon>
        <taxon>Micrococcales</taxon>
        <taxon>Micrococcaceae</taxon>
        <taxon>Nesterenkonia</taxon>
    </lineage>
</organism>
<proteinExistence type="predicted"/>
<dbReference type="Proteomes" id="UP001260872">
    <property type="component" value="Unassembled WGS sequence"/>
</dbReference>
<keyword evidence="3" id="KW-1185">Reference proteome</keyword>
<evidence type="ECO:0000313" key="3">
    <source>
        <dbReference type="Proteomes" id="UP001260872"/>
    </source>
</evidence>
<name>A0ABU1FSC8_9MICC</name>
<dbReference type="RefSeq" id="WP_310536947.1">
    <property type="nucleotide sequence ID" value="NZ_BAAAOC010000020.1"/>
</dbReference>